<accession>A0ABU0F9X4</accession>
<reference evidence="2 3" key="1">
    <citation type="submission" date="2023-07" db="EMBL/GenBank/DDBJ databases">
        <title>Genomic Encyclopedia of Type Strains, Phase IV (KMG-IV): sequencing the most valuable type-strain genomes for metagenomic binning, comparative biology and taxonomic classification.</title>
        <authorList>
            <person name="Goeker M."/>
        </authorList>
    </citation>
    <scope>NUCLEOTIDE SEQUENCE [LARGE SCALE GENOMIC DNA]</scope>
    <source>
        <strain evidence="2 3">DSM 5896</strain>
    </source>
</reference>
<sequence>MSEMSIFVFACFGGLLAEIVKWYRLRESVNFPDYAKGPAYWIITFATILAGGVLAYAYGVQVVTSKILAINIGASAPLIIQTLFSAVPHNLPRGFAADQPDATILNFLAGR</sequence>
<comment type="caution">
    <text evidence="2">The sequence shown here is derived from an EMBL/GenBank/DDBJ whole genome shotgun (WGS) entry which is preliminary data.</text>
</comment>
<keyword evidence="3" id="KW-1185">Reference proteome</keyword>
<organism evidence="2 3">
    <name type="scientific">Labrys monachus</name>
    <dbReference type="NCBI Taxonomy" id="217067"/>
    <lineage>
        <taxon>Bacteria</taxon>
        <taxon>Pseudomonadati</taxon>
        <taxon>Pseudomonadota</taxon>
        <taxon>Alphaproteobacteria</taxon>
        <taxon>Hyphomicrobiales</taxon>
        <taxon>Xanthobacteraceae</taxon>
        <taxon>Labrys</taxon>
    </lineage>
</organism>
<keyword evidence="1" id="KW-0812">Transmembrane</keyword>
<name>A0ABU0F9X4_9HYPH</name>
<gene>
    <name evidence="2" type="ORF">J3R73_001214</name>
</gene>
<evidence type="ECO:0000313" key="2">
    <source>
        <dbReference type="EMBL" id="MDQ0391422.1"/>
    </source>
</evidence>
<evidence type="ECO:0000256" key="1">
    <source>
        <dbReference type="SAM" id="Phobius"/>
    </source>
</evidence>
<keyword evidence="1" id="KW-1133">Transmembrane helix</keyword>
<evidence type="ECO:0000313" key="3">
    <source>
        <dbReference type="Proteomes" id="UP001237448"/>
    </source>
</evidence>
<dbReference type="RefSeq" id="WP_307423710.1">
    <property type="nucleotide sequence ID" value="NZ_JAUSVK010000001.1"/>
</dbReference>
<protein>
    <submittedName>
        <fullName evidence="2">Anti-sigma-YlaC factor YlaD</fullName>
    </submittedName>
</protein>
<proteinExistence type="predicted"/>
<feature type="transmembrane region" description="Helical" evidence="1">
    <location>
        <begin position="67"/>
        <end position="87"/>
    </location>
</feature>
<keyword evidence="1" id="KW-0472">Membrane</keyword>
<feature type="transmembrane region" description="Helical" evidence="1">
    <location>
        <begin position="41"/>
        <end position="60"/>
    </location>
</feature>
<dbReference type="EMBL" id="JAUSVK010000001">
    <property type="protein sequence ID" value="MDQ0391422.1"/>
    <property type="molecule type" value="Genomic_DNA"/>
</dbReference>
<dbReference type="Proteomes" id="UP001237448">
    <property type="component" value="Unassembled WGS sequence"/>
</dbReference>